<accession>A0A426TTS9</accession>
<evidence type="ECO:0000313" key="3">
    <source>
        <dbReference type="Proteomes" id="UP000280307"/>
    </source>
</evidence>
<dbReference type="AlphaFoldDB" id="A0A426TTS9"/>
<feature type="transmembrane region" description="Helical" evidence="1">
    <location>
        <begin position="20"/>
        <end position="42"/>
    </location>
</feature>
<name>A0A426TTS9_9CHLR</name>
<evidence type="ECO:0000313" key="2">
    <source>
        <dbReference type="EMBL" id="RRR68182.1"/>
    </source>
</evidence>
<sequence length="307" mass="34599">MSGQLYHHMALQPPEQPLTYAFDLLRAQLGLLGLGMALWGLLAVPVRLRAIRPVMLLVALVTLTFAVSYRSHDAQVYLLPVLLIGAVGVGLAVGWGLDVRRRREGIRGYGDVMRRGCEDAGDALFDPHPLAPSPTTWERGRRYWDAWCSNAVFARQRTRFLSVVKPPFRLPASRIILALLLLLLIILRLASPWPAMRAARSDQRAAQFSAALLAQAPHGAIIFTREDRDSFPLWYAHYGRDQRPDLTLVVAPLLTYDWYRANLRRHYPDLVLPHGLGSGWDMALIAQNPTRTPCWSLLDQAEVLWCQ</sequence>
<keyword evidence="1" id="KW-0472">Membrane</keyword>
<gene>
    <name evidence="2" type="ORF">EI684_17885</name>
</gene>
<protein>
    <submittedName>
        <fullName evidence="2">Uncharacterized protein</fullName>
    </submittedName>
</protein>
<keyword evidence="1" id="KW-0812">Transmembrane</keyword>
<dbReference type="EMBL" id="RSAS01000736">
    <property type="protein sequence ID" value="RRR68182.1"/>
    <property type="molecule type" value="Genomic_DNA"/>
</dbReference>
<comment type="caution">
    <text evidence="2">The sequence shown here is derived from an EMBL/GenBank/DDBJ whole genome shotgun (WGS) entry which is preliminary data.</text>
</comment>
<dbReference type="Proteomes" id="UP000280307">
    <property type="component" value="Unassembled WGS sequence"/>
</dbReference>
<organism evidence="2 3">
    <name type="scientific">Candidatus Viridilinea halotolerans</name>
    <dbReference type="NCBI Taxonomy" id="2491704"/>
    <lineage>
        <taxon>Bacteria</taxon>
        <taxon>Bacillati</taxon>
        <taxon>Chloroflexota</taxon>
        <taxon>Chloroflexia</taxon>
        <taxon>Chloroflexales</taxon>
        <taxon>Chloroflexineae</taxon>
        <taxon>Oscillochloridaceae</taxon>
        <taxon>Candidatus Viridilinea</taxon>
    </lineage>
</organism>
<feature type="transmembrane region" description="Helical" evidence="1">
    <location>
        <begin position="77"/>
        <end position="97"/>
    </location>
</feature>
<dbReference type="PANTHER" id="PTHR16214:SF3">
    <property type="entry name" value="TRANSMEMBRANE PROTEIN 260"/>
    <property type="match status" value="1"/>
</dbReference>
<proteinExistence type="predicted"/>
<reference evidence="2 3" key="1">
    <citation type="submission" date="2018-12" db="EMBL/GenBank/DDBJ databases">
        <title>Genome Sequence of Candidatus Viridilinea halotolerans isolated from saline sulfide-rich spring.</title>
        <authorList>
            <person name="Grouzdev D.S."/>
            <person name="Burganskaya E.I."/>
            <person name="Krutkina M.S."/>
            <person name="Sukhacheva M.V."/>
            <person name="Gorlenko V.M."/>
        </authorList>
    </citation>
    <scope>NUCLEOTIDE SEQUENCE [LARGE SCALE GENOMIC DNA]</scope>
    <source>
        <strain evidence="2">Chok-6</strain>
    </source>
</reference>
<keyword evidence="1" id="KW-1133">Transmembrane helix</keyword>
<feature type="transmembrane region" description="Helical" evidence="1">
    <location>
        <begin position="175"/>
        <end position="195"/>
    </location>
</feature>
<feature type="transmembrane region" description="Helical" evidence="1">
    <location>
        <begin position="54"/>
        <end position="71"/>
    </location>
</feature>
<evidence type="ECO:0000256" key="1">
    <source>
        <dbReference type="SAM" id="Phobius"/>
    </source>
</evidence>
<dbReference type="InterPro" id="IPR052724">
    <property type="entry name" value="GT117_domain-containing"/>
</dbReference>
<dbReference type="PANTHER" id="PTHR16214">
    <property type="entry name" value="TRANSMEMBRANE PROTEIN 260"/>
    <property type="match status" value="1"/>
</dbReference>